<proteinExistence type="predicted"/>
<evidence type="ECO:0000313" key="1">
    <source>
        <dbReference type="EMBL" id="KIM56994.1"/>
    </source>
</evidence>
<dbReference type="HOGENOM" id="CLU_3107717_0_0_1"/>
<reference evidence="1 2" key="1">
    <citation type="submission" date="2014-04" db="EMBL/GenBank/DDBJ databases">
        <authorList>
            <consortium name="DOE Joint Genome Institute"/>
            <person name="Kuo A."/>
            <person name="Kohler A."/>
            <person name="Nagy L.G."/>
            <person name="Floudas D."/>
            <person name="Copeland A."/>
            <person name="Barry K.W."/>
            <person name="Cichocki N."/>
            <person name="Veneault-Fourrey C."/>
            <person name="LaButti K."/>
            <person name="Lindquist E.A."/>
            <person name="Lipzen A."/>
            <person name="Lundell T."/>
            <person name="Morin E."/>
            <person name="Murat C."/>
            <person name="Sun H."/>
            <person name="Tunlid A."/>
            <person name="Henrissat B."/>
            <person name="Grigoriev I.V."/>
            <person name="Hibbett D.S."/>
            <person name="Martin F."/>
            <person name="Nordberg H.P."/>
            <person name="Cantor M.N."/>
            <person name="Hua S.X."/>
        </authorList>
    </citation>
    <scope>NUCLEOTIDE SEQUENCE [LARGE SCALE GENOMIC DNA]</scope>
    <source>
        <strain evidence="1 2">Foug A</strain>
    </source>
</reference>
<sequence>MAPASWFHPVDVSTKNLTPSPSLTNVFGKSVMPSSTGRLCEHGKHLRHSPL</sequence>
<gene>
    <name evidence="1" type="ORF">SCLCIDRAFT_1219830</name>
</gene>
<keyword evidence="2" id="KW-1185">Reference proteome</keyword>
<evidence type="ECO:0000313" key="2">
    <source>
        <dbReference type="Proteomes" id="UP000053989"/>
    </source>
</evidence>
<reference evidence="2" key="2">
    <citation type="submission" date="2015-01" db="EMBL/GenBank/DDBJ databases">
        <title>Evolutionary Origins and Diversification of the Mycorrhizal Mutualists.</title>
        <authorList>
            <consortium name="DOE Joint Genome Institute"/>
            <consortium name="Mycorrhizal Genomics Consortium"/>
            <person name="Kohler A."/>
            <person name="Kuo A."/>
            <person name="Nagy L.G."/>
            <person name="Floudas D."/>
            <person name="Copeland A."/>
            <person name="Barry K.W."/>
            <person name="Cichocki N."/>
            <person name="Veneault-Fourrey C."/>
            <person name="LaButti K."/>
            <person name="Lindquist E.A."/>
            <person name="Lipzen A."/>
            <person name="Lundell T."/>
            <person name="Morin E."/>
            <person name="Murat C."/>
            <person name="Riley R."/>
            <person name="Ohm R."/>
            <person name="Sun H."/>
            <person name="Tunlid A."/>
            <person name="Henrissat B."/>
            <person name="Grigoriev I.V."/>
            <person name="Hibbett D.S."/>
            <person name="Martin F."/>
        </authorList>
    </citation>
    <scope>NUCLEOTIDE SEQUENCE [LARGE SCALE GENOMIC DNA]</scope>
    <source>
        <strain evidence="2">Foug A</strain>
    </source>
</reference>
<protein>
    <submittedName>
        <fullName evidence="1">Uncharacterized protein</fullName>
    </submittedName>
</protein>
<dbReference type="Proteomes" id="UP000053989">
    <property type="component" value="Unassembled WGS sequence"/>
</dbReference>
<dbReference type="InParanoid" id="A0A0C3DL41"/>
<organism evidence="1 2">
    <name type="scientific">Scleroderma citrinum Foug A</name>
    <dbReference type="NCBI Taxonomy" id="1036808"/>
    <lineage>
        <taxon>Eukaryota</taxon>
        <taxon>Fungi</taxon>
        <taxon>Dikarya</taxon>
        <taxon>Basidiomycota</taxon>
        <taxon>Agaricomycotina</taxon>
        <taxon>Agaricomycetes</taxon>
        <taxon>Agaricomycetidae</taxon>
        <taxon>Boletales</taxon>
        <taxon>Sclerodermatineae</taxon>
        <taxon>Sclerodermataceae</taxon>
        <taxon>Scleroderma</taxon>
    </lineage>
</organism>
<dbReference type="EMBL" id="KN822107">
    <property type="protein sequence ID" value="KIM56994.1"/>
    <property type="molecule type" value="Genomic_DNA"/>
</dbReference>
<accession>A0A0C3DL41</accession>
<name>A0A0C3DL41_9AGAM</name>
<dbReference type="AlphaFoldDB" id="A0A0C3DL41"/>